<accession>A0ABD7ZP21</accession>
<proteinExistence type="predicted"/>
<dbReference type="GeneID" id="93010425"/>
<dbReference type="RefSeq" id="WP_097995955.1">
    <property type="nucleotide sequence ID" value="NZ_CP119875.1"/>
</dbReference>
<gene>
    <name evidence="1" type="ORF">P3F89_23935</name>
</gene>
<evidence type="ECO:0000313" key="1">
    <source>
        <dbReference type="EMBL" id="WMY14944.1"/>
    </source>
</evidence>
<organism evidence="1 2">
    <name type="scientific">Bacillus tropicus</name>
    <dbReference type="NCBI Taxonomy" id="2026188"/>
    <lineage>
        <taxon>Bacteria</taxon>
        <taxon>Bacillati</taxon>
        <taxon>Bacillota</taxon>
        <taxon>Bacilli</taxon>
        <taxon>Bacillales</taxon>
        <taxon>Bacillaceae</taxon>
        <taxon>Bacillus</taxon>
        <taxon>Bacillus cereus group</taxon>
    </lineage>
</organism>
<evidence type="ECO:0008006" key="3">
    <source>
        <dbReference type="Google" id="ProtNLM"/>
    </source>
</evidence>
<protein>
    <recommendedName>
        <fullName evidence="3">Spore coat protein</fullName>
    </recommendedName>
</protein>
<evidence type="ECO:0000313" key="2">
    <source>
        <dbReference type="Proteomes" id="UP001260090"/>
    </source>
</evidence>
<dbReference type="Proteomes" id="UP001260090">
    <property type="component" value="Chromosome"/>
</dbReference>
<name>A0ABD7ZP21_9BACI</name>
<reference evidence="1 2" key="1">
    <citation type="submission" date="2023-03" db="EMBL/GenBank/DDBJ databases">
        <title>Plant growth-promoting bacteria for biocontrol of bacterial wilt in tomato.</title>
        <authorList>
            <person name="Song J."/>
            <person name="Jin Y.J."/>
        </authorList>
    </citation>
    <scope>NUCLEOTIDE SEQUENCE [LARGE SCALE GENOMIC DNA]</scope>
    <source>
        <strain evidence="1 2">T36S-23</strain>
    </source>
</reference>
<dbReference type="EMBL" id="CP119875">
    <property type="protein sequence ID" value="WMY14944.1"/>
    <property type="molecule type" value="Genomic_DNA"/>
</dbReference>
<dbReference type="AlphaFoldDB" id="A0ABD7ZP21"/>
<sequence length="68" mass="7448">MYGRPIGGFGHGGFGHSPFFGGGFFPGFVAGALLSPGFGYGGYGYPYYSDYSYDTGYQQDPYYLYNTY</sequence>